<gene>
    <name evidence="7" type="ORF">H9728_03075</name>
</gene>
<dbReference type="Pfam" id="PF22381">
    <property type="entry name" value="Staph_reg_Sar_Rot"/>
    <property type="match status" value="1"/>
</dbReference>
<sequence length="143" mass="16338">MNIADDELLKLDNEVGFALYACSKGLIQKYNPILEQLGLTYTSYLAMLVLWEQDKICVSDLGKRLYLDSGTLTPMLKKMEKRGLINRERSEEDERVVYITLTRKGAALKEKANALVATLKNTLDMLENNSLFKDLKNLLTKLY</sequence>
<dbReference type="Proteomes" id="UP000824135">
    <property type="component" value="Unassembled WGS sequence"/>
</dbReference>
<evidence type="ECO:0000256" key="4">
    <source>
        <dbReference type="ARBA" id="ARBA00023125"/>
    </source>
</evidence>
<evidence type="ECO:0000313" key="8">
    <source>
        <dbReference type="Proteomes" id="UP000824135"/>
    </source>
</evidence>
<comment type="caution">
    <text evidence="7">The sequence shown here is derived from an EMBL/GenBank/DDBJ whole genome shotgun (WGS) entry which is preliminary data.</text>
</comment>
<reference evidence="7" key="1">
    <citation type="journal article" date="2021" name="PeerJ">
        <title>Extensive microbial diversity within the chicken gut microbiome revealed by metagenomics and culture.</title>
        <authorList>
            <person name="Gilroy R."/>
            <person name="Ravi A."/>
            <person name="Getino M."/>
            <person name="Pursley I."/>
            <person name="Horton D.L."/>
            <person name="Alikhan N.F."/>
            <person name="Baker D."/>
            <person name="Gharbi K."/>
            <person name="Hall N."/>
            <person name="Watson M."/>
            <person name="Adriaenssens E.M."/>
            <person name="Foster-Nyarko E."/>
            <person name="Jarju S."/>
            <person name="Secka A."/>
            <person name="Antonio M."/>
            <person name="Oren A."/>
            <person name="Chaudhuri R.R."/>
            <person name="La Ragione R."/>
            <person name="Hildebrand F."/>
            <person name="Pallen M.J."/>
        </authorList>
    </citation>
    <scope>NUCLEOTIDE SEQUENCE</scope>
    <source>
        <strain evidence="7">CHK199-9574</strain>
    </source>
</reference>
<keyword evidence="2" id="KW-0963">Cytoplasm</keyword>
<evidence type="ECO:0000256" key="5">
    <source>
        <dbReference type="ARBA" id="ARBA00023163"/>
    </source>
</evidence>
<dbReference type="GO" id="GO:0006950">
    <property type="term" value="P:response to stress"/>
    <property type="evidence" value="ECO:0007669"/>
    <property type="project" value="TreeGrafter"/>
</dbReference>
<dbReference type="PANTHER" id="PTHR33164">
    <property type="entry name" value="TRANSCRIPTIONAL REGULATOR, MARR FAMILY"/>
    <property type="match status" value="1"/>
</dbReference>
<dbReference type="GO" id="GO:0005737">
    <property type="term" value="C:cytoplasm"/>
    <property type="evidence" value="ECO:0007669"/>
    <property type="project" value="UniProtKB-SubCell"/>
</dbReference>
<evidence type="ECO:0000313" key="7">
    <source>
        <dbReference type="EMBL" id="HIY78005.1"/>
    </source>
</evidence>
<dbReference type="PROSITE" id="PS50995">
    <property type="entry name" value="HTH_MARR_2"/>
    <property type="match status" value="1"/>
</dbReference>
<evidence type="ECO:0000256" key="3">
    <source>
        <dbReference type="ARBA" id="ARBA00023015"/>
    </source>
</evidence>
<dbReference type="AlphaFoldDB" id="A0A9D1Z6Z8"/>
<feature type="domain" description="HTH marR-type" evidence="6">
    <location>
        <begin position="12"/>
        <end position="143"/>
    </location>
</feature>
<dbReference type="PRINTS" id="PR00598">
    <property type="entry name" value="HTHMARR"/>
</dbReference>
<evidence type="ECO:0000256" key="1">
    <source>
        <dbReference type="ARBA" id="ARBA00004496"/>
    </source>
</evidence>
<evidence type="ECO:0000259" key="6">
    <source>
        <dbReference type="PROSITE" id="PS50995"/>
    </source>
</evidence>
<keyword evidence="3" id="KW-0805">Transcription regulation</keyword>
<organism evidence="7 8">
    <name type="scientific">Candidatus Borkfalkia excrementavium</name>
    <dbReference type="NCBI Taxonomy" id="2838505"/>
    <lineage>
        <taxon>Bacteria</taxon>
        <taxon>Bacillati</taxon>
        <taxon>Bacillota</taxon>
        <taxon>Clostridia</taxon>
        <taxon>Christensenellales</taxon>
        <taxon>Christensenellaceae</taxon>
        <taxon>Candidatus Borkfalkia</taxon>
    </lineage>
</organism>
<dbReference type="EMBL" id="DXCO01000024">
    <property type="protein sequence ID" value="HIY78005.1"/>
    <property type="molecule type" value="Genomic_DNA"/>
</dbReference>
<comment type="subcellular location">
    <subcellularLocation>
        <location evidence="1">Cytoplasm</location>
    </subcellularLocation>
</comment>
<keyword evidence="5" id="KW-0804">Transcription</keyword>
<name>A0A9D1Z6Z8_9FIRM</name>
<dbReference type="FunFam" id="1.10.10.10:FF:000163">
    <property type="entry name" value="MarR family transcriptional regulator"/>
    <property type="match status" value="1"/>
</dbReference>
<protein>
    <submittedName>
        <fullName evidence="7">MarR family transcriptional regulator</fullName>
    </submittedName>
</protein>
<dbReference type="SMART" id="SM00347">
    <property type="entry name" value="HTH_MARR"/>
    <property type="match status" value="1"/>
</dbReference>
<keyword evidence="4" id="KW-0238">DNA-binding</keyword>
<dbReference type="Gene3D" id="1.10.10.10">
    <property type="entry name" value="Winged helix-like DNA-binding domain superfamily/Winged helix DNA-binding domain"/>
    <property type="match status" value="1"/>
</dbReference>
<dbReference type="GO" id="GO:0003677">
    <property type="term" value="F:DNA binding"/>
    <property type="evidence" value="ECO:0007669"/>
    <property type="project" value="UniProtKB-KW"/>
</dbReference>
<dbReference type="PANTHER" id="PTHR33164:SF5">
    <property type="entry name" value="ORGANIC HYDROPEROXIDE RESISTANCE TRANSCRIPTIONAL REGULATOR"/>
    <property type="match status" value="1"/>
</dbReference>
<dbReference type="InterPro" id="IPR055166">
    <property type="entry name" value="Transc_reg_Sar_Rot_HTH"/>
</dbReference>
<reference evidence="7" key="2">
    <citation type="submission" date="2021-04" db="EMBL/GenBank/DDBJ databases">
        <authorList>
            <person name="Gilroy R."/>
        </authorList>
    </citation>
    <scope>NUCLEOTIDE SEQUENCE</scope>
    <source>
        <strain evidence="7">CHK199-9574</strain>
    </source>
</reference>
<dbReference type="InterPro" id="IPR000835">
    <property type="entry name" value="HTH_MarR-typ"/>
</dbReference>
<evidence type="ECO:0000256" key="2">
    <source>
        <dbReference type="ARBA" id="ARBA00022490"/>
    </source>
</evidence>
<dbReference type="InterPro" id="IPR039422">
    <property type="entry name" value="MarR/SlyA-like"/>
</dbReference>
<proteinExistence type="predicted"/>
<dbReference type="GO" id="GO:0003700">
    <property type="term" value="F:DNA-binding transcription factor activity"/>
    <property type="evidence" value="ECO:0007669"/>
    <property type="project" value="InterPro"/>
</dbReference>
<dbReference type="InterPro" id="IPR036390">
    <property type="entry name" value="WH_DNA-bd_sf"/>
</dbReference>
<accession>A0A9D1Z6Z8</accession>
<dbReference type="SUPFAM" id="SSF46785">
    <property type="entry name" value="Winged helix' DNA-binding domain"/>
    <property type="match status" value="1"/>
</dbReference>
<dbReference type="InterPro" id="IPR036388">
    <property type="entry name" value="WH-like_DNA-bd_sf"/>
</dbReference>